<feature type="region of interest" description="Disordered" evidence="1">
    <location>
        <begin position="707"/>
        <end position="764"/>
    </location>
</feature>
<evidence type="ECO:0000313" key="2">
    <source>
        <dbReference type="EMBL" id="CAE8699112.1"/>
    </source>
</evidence>
<reference evidence="2" key="1">
    <citation type="submission" date="2021-02" db="EMBL/GenBank/DDBJ databases">
        <authorList>
            <person name="Dougan E. K."/>
            <person name="Rhodes N."/>
            <person name="Thang M."/>
            <person name="Chan C."/>
        </authorList>
    </citation>
    <scope>NUCLEOTIDE SEQUENCE</scope>
</reference>
<feature type="compositionally biased region" description="Low complexity" evidence="1">
    <location>
        <begin position="748"/>
        <end position="759"/>
    </location>
</feature>
<dbReference type="Proteomes" id="UP000626109">
    <property type="component" value="Unassembled WGS sequence"/>
</dbReference>
<protein>
    <submittedName>
        <fullName evidence="2">Uncharacterized protein</fullName>
    </submittedName>
</protein>
<feature type="compositionally biased region" description="Basic and acidic residues" evidence="1">
    <location>
        <begin position="707"/>
        <end position="723"/>
    </location>
</feature>
<dbReference type="SUPFAM" id="SSF48403">
    <property type="entry name" value="Ankyrin repeat"/>
    <property type="match status" value="1"/>
</dbReference>
<evidence type="ECO:0000256" key="1">
    <source>
        <dbReference type="SAM" id="MobiDB-lite"/>
    </source>
</evidence>
<gene>
    <name evidence="2" type="ORF">PGLA2088_LOCUS31026</name>
</gene>
<comment type="caution">
    <text evidence="2">The sequence shown here is derived from an EMBL/GenBank/DDBJ whole genome shotgun (WGS) entry which is preliminary data.</text>
</comment>
<proteinExistence type="predicted"/>
<organism evidence="2 3">
    <name type="scientific">Polarella glacialis</name>
    <name type="common">Dinoflagellate</name>
    <dbReference type="NCBI Taxonomy" id="89957"/>
    <lineage>
        <taxon>Eukaryota</taxon>
        <taxon>Sar</taxon>
        <taxon>Alveolata</taxon>
        <taxon>Dinophyceae</taxon>
        <taxon>Suessiales</taxon>
        <taxon>Suessiaceae</taxon>
        <taxon>Polarella</taxon>
    </lineage>
</organism>
<dbReference type="Gene3D" id="1.25.40.20">
    <property type="entry name" value="Ankyrin repeat-containing domain"/>
    <property type="match status" value="1"/>
</dbReference>
<dbReference type="InterPro" id="IPR036770">
    <property type="entry name" value="Ankyrin_rpt-contain_sf"/>
</dbReference>
<name>A0A813KFG3_POLGL</name>
<dbReference type="AlphaFoldDB" id="A0A813KFG3"/>
<dbReference type="EMBL" id="CAJNNW010029128">
    <property type="protein sequence ID" value="CAE8699112.1"/>
    <property type="molecule type" value="Genomic_DNA"/>
</dbReference>
<sequence length="892" mass="99367">MEEIFGLPLLASYAGPTTVARMAMTTRWARDSDGLAWHKSASHSPHSIQRPMPPWRHAPAALDPDGQDDDVDQVWRNSEPIRLLEFLDRFICCSDQVSDPLLDLICLGLMKLKDASVVASASFSNAMEQVKSDKLVLMAKAVRKDFGPICYLLADRRLQFDSSPVQASASSQISTCFGGLELDGDWTHWMHGDLWDVDCHEEPSTDPGGAFRHVAQRPQSSGLLFLLDRCNFDVNKLIVRYRKHDNCNAKFEGTLFPVHCEKLTHTSLGFASQAGHVPLVKLLLERSSDVHEIGYRSDRAYDWYDEEQVSCCRTVDVSTLLLAVQEQHLQVVQLLLRHGAQGHENLQHWIEDPSSEPLAYFFDSYVTPLSYAYDRIPGNKRHSEAIRIFDLLLSEGKPTACSNCKDVIHRQRQQSSESVMFEGERMELNQFYIGTCRFCCDEPFQRHAVNQSGRFPCDSHLQIQRRAKDGKLYSVLQFQYWYGFYEGAAMYQAAETKRAGDGYGSAEGSRKCSLNSEYRAGVVNCLTVEPYSGACSPSAIQSLAASFGQPHPNPSLLSATAGSGLNIWAELPPEHLGRLTHCSADPFDLCRLEQVCTTWCLALRERHEEERSWQRLCAVWFPAMVARMAVEDAEAGTSSCPVSPVLTSQTATLPCSPALSSAASPHLGPLPEPLPDEKGLAAATRPHVPGQWRALFQRRFLRQRAWDAEKRGSRRGAERKAVGVDEDEETRPQTGRSAKGKSLQGGNAKQKAAQAAPHAPRTRDCKRCGVTFEPQNKERDACHWHSGKFVPIGEDGVLAQGAGSASSRDFERRAQDIIKAHNRKKSSKKAHMVVFGDACNHGVASEESWKRRVGGKQHQQLTWHAADGVSWRWSCCQDESLVARGCIAGPHQ</sequence>
<accession>A0A813KFG3</accession>
<evidence type="ECO:0000313" key="3">
    <source>
        <dbReference type="Proteomes" id="UP000626109"/>
    </source>
</evidence>